<evidence type="ECO:0000256" key="5">
    <source>
        <dbReference type="ARBA" id="ARBA00022750"/>
    </source>
</evidence>
<evidence type="ECO:0000256" key="1">
    <source>
        <dbReference type="ARBA" id="ARBA00006139"/>
    </source>
</evidence>
<dbReference type="Proteomes" id="UP001300383">
    <property type="component" value="Unassembled WGS sequence"/>
</dbReference>
<feature type="transmembrane region" description="Helical" evidence="10">
    <location>
        <begin position="57"/>
        <end position="79"/>
    </location>
</feature>
<keyword evidence="12" id="KW-1185">Reference proteome</keyword>
<evidence type="ECO:0000256" key="3">
    <source>
        <dbReference type="ARBA" id="ARBA00022670"/>
    </source>
</evidence>
<dbReference type="Pfam" id="PF01252">
    <property type="entry name" value="Peptidase_A8"/>
    <property type="match status" value="1"/>
</dbReference>
<dbReference type="RefSeq" id="WP_283230122.1">
    <property type="nucleotide sequence ID" value="NZ_JASGBQ010000003.1"/>
</dbReference>
<dbReference type="AlphaFoldDB" id="A0AAP4EZ82"/>
<name>A0AAP4EZ82_9FIRM</name>
<sequence length="148" mass="16817">MIYCILAACIVGADLYFKRQIEVRPDTTFPIHLKGGVRLEKHHNRGFLLNRLEDRPGLVRIVSVMTLLPLVFWFFHLIIKKAGALEKLGAACLLGGAVSNVQDRLIRGYVVDYLRLPIKKIRNIIFNIADFFLFLGAWLTAVSAFFSK</sequence>
<comment type="similarity">
    <text evidence="1 9">Belongs to the peptidase A8 family.</text>
</comment>
<gene>
    <name evidence="11" type="ORF">QJ036_03865</name>
</gene>
<protein>
    <submittedName>
        <fullName evidence="11">Signal peptidase II</fullName>
        <ecNumber evidence="11">3.4.23.36</ecNumber>
    </submittedName>
</protein>
<reference evidence="11 12" key="1">
    <citation type="submission" date="2023-05" db="EMBL/GenBank/DDBJ databases">
        <title>[ruminococcus] sp. nov., isolated from a pig farm feces dump.</title>
        <authorList>
            <person name="Chang Y.-H."/>
        </authorList>
    </citation>
    <scope>NUCLEOTIDE SEQUENCE [LARGE SCALE GENOMIC DNA]</scope>
    <source>
        <strain evidence="11 12">YH-rum2234</strain>
    </source>
</reference>
<evidence type="ECO:0000256" key="6">
    <source>
        <dbReference type="ARBA" id="ARBA00022801"/>
    </source>
</evidence>
<dbReference type="PANTHER" id="PTHR33695:SF1">
    <property type="entry name" value="LIPOPROTEIN SIGNAL PEPTIDASE"/>
    <property type="match status" value="1"/>
</dbReference>
<evidence type="ECO:0000256" key="2">
    <source>
        <dbReference type="ARBA" id="ARBA00022475"/>
    </source>
</evidence>
<organism evidence="11 12">
    <name type="scientific">Fusibacillus kribbianus</name>
    <dbReference type="NCBI Taxonomy" id="3044208"/>
    <lineage>
        <taxon>Bacteria</taxon>
        <taxon>Bacillati</taxon>
        <taxon>Bacillota</taxon>
        <taxon>Clostridia</taxon>
        <taxon>Lachnospirales</taxon>
        <taxon>Lachnospiraceae</taxon>
        <taxon>Fusibacillus</taxon>
    </lineage>
</organism>
<keyword evidence="6 11" id="KW-0378">Hydrolase</keyword>
<dbReference type="GO" id="GO:0016020">
    <property type="term" value="C:membrane"/>
    <property type="evidence" value="ECO:0007669"/>
    <property type="project" value="InterPro"/>
</dbReference>
<dbReference type="EC" id="3.4.23.36" evidence="11"/>
<accession>A0AAP4EZ82</accession>
<evidence type="ECO:0000313" key="11">
    <source>
        <dbReference type="EMBL" id="MDI9241615.1"/>
    </source>
</evidence>
<dbReference type="PRINTS" id="PR00781">
    <property type="entry name" value="LIPOSIGPTASE"/>
</dbReference>
<keyword evidence="2" id="KW-1003">Cell membrane</keyword>
<evidence type="ECO:0000256" key="8">
    <source>
        <dbReference type="ARBA" id="ARBA00023136"/>
    </source>
</evidence>
<keyword evidence="5" id="KW-0064">Aspartyl protease</keyword>
<dbReference type="GO" id="GO:0006508">
    <property type="term" value="P:proteolysis"/>
    <property type="evidence" value="ECO:0007669"/>
    <property type="project" value="UniProtKB-KW"/>
</dbReference>
<keyword evidence="3" id="KW-0645">Protease</keyword>
<dbReference type="GO" id="GO:0004190">
    <property type="term" value="F:aspartic-type endopeptidase activity"/>
    <property type="evidence" value="ECO:0007669"/>
    <property type="project" value="UniProtKB-KW"/>
</dbReference>
<dbReference type="InterPro" id="IPR001872">
    <property type="entry name" value="Peptidase_A8"/>
</dbReference>
<evidence type="ECO:0000256" key="7">
    <source>
        <dbReference type="ARBA" id="ARBA00022989"/>
    </source>
</evidence>
<keyword evidence="4 10" id="KW-0812">Transmembrane</keyword>
<comment type="caution">
    <text evidence="11">The sequence shown here is derived from an EMBL/GenBank/DDBJ whole genome shotgun (WGS) entry which is preliminary data.</text>
</comment>
<evidence type="ECO:0000256" key="4">
    <source>
        <dbReference type="ARBA" id="ARBA00022692"/>
    </source>
</evidence>
<feature type="transmembrane region" description="Helical" evidence="10">
    <location>
        <begin position="124"/>
        <end position="146"/>
    </location>
</feature>
<dbReference type="PANTHER" id="PTHR33695">
    <property type="entry name" value="LIPOPROTEIN SIGNAL PEPTIDASE"/>
    <property type="match status" value="1"/>
</dbReference>
<evidence type="ECO:0000256" key="9">
    <source>
        <dbReference type="RuleBase" id="RU004181"/>
    </source>
</evidence>
<evidence type="ECO:0000256" key="10">
    <source>
        <dbReference type="SAM" id="Phobius"/>
    </source>
</evidence>
<keyword evidence="7 10" id="KW-1133">Transmembrane helix</keyword>
<proteinExistence type="inferred from homology"/>
<keyword evidence="8 10" id="KW-0472">Membrane</keyword>
<evidence type="ECO:0000313" key="12">
    <source>
        <dbReference type="Proteomes" id="UP001300383"/>
    </source>
</evidence>
<dbReference type="EMBL" id="JASGBQ010000003">
    <property type="protein sequence ID" value="MDI9241615.1"/>
    <property type="molecule type" value="Genomic_DNA"/>
</dbReference>